<feature type="region of interest" description="Disordered" evidence="1">
    <location>
        <begin position="155"/>
        <end position="185"/>
    </location>
</feature>
<evidence type="ECO:0000256" key="1">
    <source>
        <dbReference type="SAM" id="MobiDB-lite"/>
    </source>
</evidence>
<sequence>MSEIFYYSKNCNNCNKLIQKISRSRIKEKIHFICIDNRKIKQNRVFIVLENNQEIMLPPSVDRVPALLLINNNQTIFGDDIYNYLKPEETTINNNATNFQGEPDCFSFGGLGGSSLNIISDNFSFLDQSNDSLMAKGDGGMRQLYSYATISQNDSINTPPDDYSPDTIGNVSLEKLQEERNKGYK</sequence>
<evidence type="ECO:0000313" key="2">
    <source>
        <dbReference type="EMBL" id="UZT29123.1"/>
    </source>
</evidence>
<dbReference type="EMBL" id="OP765584">
    <property type="protein sequence ID" value="UZT29123.1"/>
    <property type="molecule type" value="Genomic_DNA"/>
</dbReference>
<feature type="compositionally biased region" description="Basic and acidic residues" evidence="1">
    <location>
        <begin position="175"/>
        <end position="185"/>
    </location>
</feature>
<proteinExistence type="predicted"/>
<accession>A0A9E8GAV5</accession>
<name>A0A9E8GAV5_9VIRU</name>
<protein>
    <submittedName>
        <fullName evidence="2">Uncharacterized protein</fullName>
    </submittedName>
</protein>
<reference evidence="2" key="1">
    <citation type="submission" date="2022-11" db="EMBL/GenBank/DDBJ databases">
        <title>Genomics discovery of giant fungal viruses from subsurface oceanic crustal fluids.</title>
        <authorList>
            <person name="Bhattacharjee A.S."/>
            <person name="Schulz F."/>
            <person name="Woyke T."/>
            <person name="Orcutt B.N."/>
            <person name="Matinez Martinez J."/>
        </authorList>
    </citation>
    <scope>NUCLEOTIDE SEQUENCE</scope>
    <source>
        <strain evidence="2">VSAG8.JdFR</strain>
    </source>
</reference>
<organism evidence="2">
    <name type="scientific">Nucleocytoviricota sp</name>
    <dbReference type="NCBI Taxonomy" id="2809609"/>
    <lineage>
        <taxon>Viruses</taxon>
        <taxon>Varidnaviria</taxon>
        <taxon>Bamfordvirae</taxon>
        <taxon>Nucleocytoviricota</taxon>
    </lineage>
</organism>